<reference evidence="1" key="2">
    <citation type="submission" date="2020-09" db="EMBL/GenBank/DDBJ databases">
        <authorList>
            <person name="Sun Q."/>
            <person name="Kim S."/>
        </authorList>
    </citation>
    <scope>NUCLEOTIDE SEQUENCE</scope>
    <source>
        <strain evidence="1">KCTC 32337</strain>
    </source>
</reference>
<organism evidence="1 2">
    <name type="scientific">Paraglaciecola chathamensis</name>
    <dbReference type="NCBI Taxonomy" id="368405"/>
    <lineage>
        <taxon>Bacteria</taxon>
        <taxon>Pseudomonadati</taxon>
        <taxon>Pseudomonadota</taxon>
        <taxon>Gammaproteobacteria</taxon>
        <taxon>Alteromonadales</taxon>
        <taxon>Alteromonadaceae</taxon>
        <taxon>Paraglaciecola</taxon>
    </lineage>
</organism>
<gene>
    <name evidence="1" type="ORF">GCM10011274_40260</name>
</gene>
<name>A0A8H9ID24_9ALTE</name>
<dbReference type="RefSeq" id="WP_013755371.1">
    <property type="nucleotide sequence ID" value="NZ_BMZC01000014.1"/>
</dbReference>
<dbReference type="Proteomes" id="UP000622604">
    <property type="component" value="Unassembled WGS sequence"/>
</dbReference>
<dbReference type="EMBL" id="BMZC01000014">
    <property type="protein sequence ID" value="GGZ78059.1"/>
    <property type="molecule type" value="Genomic_DNA"/>
</dbReference>
<evidence type="ECO:0000313" key="2">
    <source>
        <dbReference type="Proteomes" id="UP000622604"/>
    </source>
</evidence>
<evidence type="ECO:0000313" key="1">
    <source>
        <dbReference type="EMBL" id="GGZ78059.1"/>
    </source>
</evidence>
<sequence>MFEQYSEISKELNQRVYDYPAPEKIADALDDKEVQEYIRNCYQRHLVLDVLGNLKINNNFSKAQISSLESNIGSPEGITLLVDHILHCLADAKPN</sequence>
<protein>
    <submittedName>
        <fullName evidence="1">Uncharacterized protein</fullName>
    </submittedName>
</protein>
<dbReference type="AlphaFoldDB" id="A0A8H9ID24"/>
<comment type="caution">
    <text evidence="1">The sequence shown here is derived from an EMBL/GenBank/DDBJ whole genome shotgun (WGS) entry which is preliminary data.</text>
</comment>
<accession>A0A8H9ID24</accession>
<proteinExistence type="predicted"/>
<reference evidence="1" key="1">
    <citation type="journal article" date="2014" name="Int. J. Syst. Evol. Microbiol.">
        <title>Complete genome sequence of Corynebacterium casei LMG S-19264T (=DSM 44701T), isolated from a smear-ripened cheese.</title>
        <authorList>
            <consortium name="US DOE Joint Genome Institute (JGI-PGF)"/>
            <person name="Walter F."/>
            <person name="Albersmeier A."/>
            <person name="Kalinowski J."/>
            <person name="Ruckert C."/>
        </authorList>
    </citation>
    <scope>NUCLEOTIDE SEQUENCE</scope>
    <source>
        <strain evidence="1">KCTC 32337</strain>
    </source>
</reference>